<feature type="domain" description="Aerolysin-like C-terminal" evidence="13">
    <location>
        <begin position="117"/>
        <end position="479"/>
    </location>
</feature>
<evidence type="ECO:0000256" key="1">
    <source>
        <dbReference type="ARBA" id="ARBA00004165"/>
    </source>
</evidence>
<dbReference type="Gene3D" id="2.170.15.10">
    <property type="entry name" value="Proaerolysin, chain A, domain 3"/>
    <property type="match status" value="1"/>
</dbReference>
<keyword evidence="8" id="KW-1043">Host membrane</keyword>
<evidence type="ECO:0000256" key="5">
    <source>
        <dbReference type="ARBA" id="ARBA00022525"/>
    </source>
</evidence>
<dbReference type="SUPFAM" id="SSF56973">
    <property type="entry name" value="Aerolisin/ETX pore-forming domain"/>
    <property type="match status" value="1"/>
</dbReference>
<evidence type="ECO:0000256" key="11">
    <source>
        <dbReference type="ARBA" id="ARBA00023157"/>
    </source>
</evidence>
<keyword evidence="4" id="KW-1032">Host cell membrane</keyword>
<evidence type="ECO:0000313" key="14">
    <source>
        <dbReference type="EMBL" id="KAB0476490.1"/>
    </source>
</evidence>
<dbReference type="InterPro" id="IPR005138">
    <property type="entry name" value="APT_dom"/>
</dbReference>
<dbReference type="Proteomes" id="UP000423756">
    <property type="component" value="Unassembled WGS sequence"/>
</dbReference>
<evidence type="ECO:0000256" key="12">
    <source>
        <dbReference type="SAM" id="SignalP"/>
    </source>
</evidence>
<dbReference type="CDD" id="cd20218">
    <property type="entry name" value="PFM_aerolysin"/>
    <property type="match status" value="1"/>
</dbReference>
<dbReference type="Gene3D" id="3.30.412.10">
    <property type="entry name" value="Proaerolysin, chain A, domain 2"/>
    <property type="match status" value="1"/>
</dbReference>
<evidence type="ECO:0000256" key="8">
    <source>
        <dbReference type="ARBA" id="ARBA00022870"/>
    </source>
</evidence>
<dbReference type="InterPro" id="IPR037015">
    <property type="entry name" value="APT_N_sf"/>
</dbReference>
<dbReference type="GO" id="GO:0090729">
    <property type="term" value="F:toxin activity"/>
    <property type="evidence" value="ECO:0007669"/>
    <property type="project" value="UniProtKB-KW"/>
</dbReference>
<dbReference type="PRINTS" id="PR00754">
    <property type="entry name" value="AEROLYSIN"/>
</dbReference>
<dbReference type="SUPFAM" id="SSF56436">
    <property type="entry name" value="C-type lectin-like"/>
    <property type="match status" value="1"/>
</dbReference>
<keyword evidence="5" id="KW-0964">Secreted</keyword>
<evidence type="ECO:0000256" key="4">
    <source>
        <dbReference type="ARBA" id="ARBA00022511"/>
    </source>
</evidence>
<dbReference type="InterPro" id="IPR016187">
    <property type="entry name" value="CTDL_fold"/>
</dbReference>
<dbReference type="GeneID" id="77341620"/>
<evidence type="ECO:0000256" key="6">
    <source>
        <dbReference type="ARBA" id="ARBA00022656"/>
    </source>
</evidence>
<gene>
    <name evidence="14" type="ORF">F7Q91_19275</name>
</gene>
<dbReference type="SMART" id="SM00999">
    <property type="entry name" value="Aerolysin"/>
    <property type="match status" value="1"/>
</dbReference>
<keyword evidence="10" id="KW-0472">Membrane</keyword>
<evidence type="ECO:0000256" key="2">
    <source>
        <dbReference type="ARBA" id="ARBA00004613"/>
    </source>
</evidence>
<protein>
    <submittedName>
        <fullName evidence="14">Aerolysin family beta-barrel pore-forming toxin</fullName>
    </submittedName>
</protein>
<evidence type="ECO:0000256" key="7">
    <source>
        <dbReference type="ARBA" id="ARBA00022729"/>
    </source>
</evidence>
<comment type="similarity">
    <text evidence="3">Belongs to the aerolysin family.</text>
</comment>
<proteinExistence type="inferred from homology"/>
<name>A0A7V7NR49_9VIBR</name>
<sequence>MISKNKSILAAAVLSVLSTGVNAKVYPDQIVRDNLGEDVCRTDYRPLDHYEAQEHRDFLMQQMGKWDIVGLEGNWVIMGPGYHGEVKQTGPNNITFCYPINEQSEIPSYSAVAIEEGDEIDVEYSLTHAQDEFVRPLSYLAHYLGYAWVGGNSGQYVGEDMITSRVGDHWVIEGNNNGSCDGYRCNEKTKIIVDNFAFNMSDEDFTHGEVNESEKELVKTVWQTVENNTDTEQSYTVTLKVMESQTWSKTNDYGFSESVSVENQFKWPLVGETKVNIKLEANQSFGEQNGGSSSVEVWQQAHPVVPPHSKVQVKIDLWRSSISYPYQFNADIAYDVEFYGFLRTDDNAWHSHPHDRPYKSHTFTMGRPSENSANIPYQWDHRYIPGEVNWWDWSWAIQHWSLGSMQYATGASLRPFHSFVSGNFFADSSYSGEIVYGKPIPIDDDTLSARSSIEGDKVTTTDLGPLQVTTNFDADELSDLGFEGAELDIRLDD</sequence>
<reference evidence="14 15" key="1">
    <citation type="submission" date="2019-09" db="EMBL/GenBank/DDBJ databases">
        <title>Draft genome sequences of 48 bacterial type strains from the CCUG.</title>
        <authorList>
            <person name="Tunovic T."/>
            <person name="Pineiro-Iglesias B."/>
            <person name="Unosson C."/>
            <person name="Inganas E."/>
            <person name="Ohlen M."/>
            <person name="Cardew S."/>
            <person name="Jensie-Markopoulos S."/>
            <person name="Salva-Serra F."/>
            <person name="Jaen-Luchoro D."/>
            <person name="Karlsson R."/>
            <person name="Svensson-Stadler L."/>
            <person name="Chun J."/>
            <person name="Moore E."/>
        </authorList>
    </citation>
    <scope>NUCLEOTIDE SEQUENCE [LARGE SCALE GENOMIC DNA]</scope>
    <source>
        <strain evidence="14 15">CCUG 48643</strain>
    </source>
</reference>
<dbReference type="Pfam" id="PF01117">
    <property type="entry name" value="Aerolysin"/>
    <property type="match status" value="1"/>
</dbReference>
<evidence type="ECO:0000259" key="13">
    <source>
        <dbReference type="SMART" id="SM00999"/>
    </source>
</evidence>
<dbReference type="AlphaFoldDB" id="A0A7V7NR49"/>
<dbReference type="Gene3D" id="3.10.40.10">
    <property type="entry name" value="Aerolysin/Pertussis toxin (APT), N-terminal domain"/>
    <property type="match status" value="1"/>
</dbReference>
<keyword evidence="9" id="KW-0843">Virulence</keyword>
<evidence type="ECO:0000256" key="3">
    <source>
        <dbReference type="ARBA" id="ARBA00009831"/>
    </source>
</evidence>
<feature type="chain" id="PRO_5030843285" evidence="12">
    <location>
        <begin position="24"/>
        <end position="493"/>
    </location>
</feature>
<comment type="subcellular location">
    <subcellularLocation>
        <location evidence="1">Host cell membrane</location>
    </subcellularLocation>
    <subcellularLocation>
        <location evidence="2">Secreted</location>
    </subcellularLocation>
</comment>
<evidence type="ECO:0000313" key="15">
    <source>
        <dbReference type="Proteomes" id="UP000423756"/>
    </source>
</evidence>
<feature type="signal peptide" evidence="12">
    <location>
        <begin position="1"/>
        <end position="23"/>
    </location>
</feature>
<dbReference type="RefSeq" id="WP_137408562.1">
    <property type="nucleotide sequence ID" value="NZ_AP025465.1"/>
</dbReference>
<dbReference type="Pfam" id="PF03440">
    <property type="entry name" value="APT"/>
    <property type="match status" value="1"/>
</dbReference>
<evidence type="ECO:0000256" key="10">
    <source>
        <dbReference type="ARBA" id="ARBA00023136"/>
    </source>
</evidence>
<organism evidence="14 15">
    <name type="scientific">Vibrio chagasii</name>
    <dbReference type="NCBI Taxonomy" id="170679"/>
    <lineage>
        <taxon>Bacteria</taxon>
        <taxon>Pseudomonadati</taxon>
        <taxon>Pseudomonadota</taxon>
        <taxon>Gammaproteobacteria</taxon>
        <taxon>Vibrionales</taxon>
        <taxon>Vibrionaceae</taxon>
        <taxon>Vibrio</taxon>
    </lineage>
</organism>
<dbReference type="EMBL" id="VZPX01000048">
    <property type="protein sequence ID" value="KAB0476490.1"/>
    <property type="molecule type" value="Genomic_DNA"/>
</dbReference>
<dbReference type="GO" id="GO:0020002">
    <property type="term" value="C:host cell plasma membrane"/>
    <property type="evidence" value="ECO:0007669"/>
    <property type="project" value="UniProtKB-SubCell"/>
</dbReference>
<keyword evidence="6" id="KW-0800">Toxin</keyword>
<dbReference type="InterPro" id="IPR055267">
    <property type="entry name" value="Aerolysin-like_C"/>
</dbReference>
<evidence type="ECO:0000256" key="9">
    <source>
        <dbReference type="ARBA" id="ARBA00023026"/>
    </source>
</evidence>
<accession>A0A7V7NR49</accession>
<dbReference type="GO" id="GO:0005576">
    <property type="term" value="C:extracellular region"/>
    <property type="evidence" value="ECO:0007669"/>
    <property type="project" value="UniProtKB-SubCell"/>
</dbReference>
<keyword evidence="11" id="KW-1015">Disulfide bond</keyword>
<dbReference type="InterPro" id="IPR005830">
    <property type="entry name" value="Aerolysn"/>
</dbReference>
<keyword evidence="7 12" id="KW-0732">Signal</keyword>
<comment type="caution">
    <text evidence="14">The sequence shown here is derived from an EMBL/GenBank/DDBJ whole genome shotgun (WGS) entry which is preliminary data.</text>
</comment>